<dbReference type="Pfam" id="PF09212">
    <property type="entry name" value="CBM27"/>
    <property type="match status" value="1"/>
</dbReference>
<feature type="domain" description="Carbohydrate binding module 27" evidence="2">
    <location>
        <begin position="45"/>
        <end position="216"/>
    </location>
</feature>
<name>A0A6I2V0Z7_9FIRM</name>
<evidence type="ECO:0000313" key="3">
    <source>
        <dbReference type="EMBL" id="MSV25611.1"/>
    </source>
</evidence>
<accession>A0A6I2V0Z7</accession>
<dbReference type="InterPro" id="IPR015295">
    <property type="entry name" value="CBM27"/>
</dbReference>
<sequence>MFSLSHHRLTALCSTTFLLGTITLAAPDPAGMDNLSGPVCEAAAPAVKSWDFQKDAQNWAFIGGWSYSGDASAVWDAANGGCLKVNVDFSDDKDQSWSEIKLSDGSVTKASPIRVGAGISQASFDLYYDASQLKGDAALKAKLYASSVKDNVVIDQPIDDMGTAKAKDIPGTTWKKTHVRVIFEDKVTEDIAHLELSIVGYLTSYKGAICIDNIELK</sequence>
<keyword evidence="1" id="KW-0732">Signal</keyword>
<protein>
    <recommendedName>
        <fullName evidence="2">Carbohydrate binding module 27 domain-containing protein</fullName>
    </recommendedName>
</protein>
<dbReference type="AlphaFoldDB" id="A0A6I2V0Z7"/>
<dbReference type="RefSeq" id="WP_154621374.1">
    <property type="nucleotide sequence ID" value="NZ_VUNL01000013.1"/>
</dbReference>
<gene>
    <name evidence="3" type="ORF">FYJ78_10630</name>
</gene>
<evidence type="ECO:0000256" key="1">
    <source>
        <dbReference type="SAM" id="SignalP"/>
    </source>
</evidence>
<reference evidence="3 4" key="1">
    <citation type="submission" date="2019-08" db="EMBL/GenBank/DDBJ databases">
        <title>In-depth cultivation of the pig gut microbiome towards novel bacterial diversity and tailored functional studies.</title>
        <authorList>
            <person name="Wylensek D."/>
            <person name="Hitch T.C.A."/>
            <person name="Clavel T."/>
        </authorList>
    </citation>
    <scope>NUCLEOTIDE SEQUENCE [LARGE SCALE GENOMIC DNA]</scope>
    <source>
        <strain evidence="4">WCA-380-WT-3B3</strain>
    </source>
</reference>
<dbReference type="InterPro" id="IPR008979">
    <property type="entry name" value="Galactose-bd-like_sf"/>
</dbReference>
<dbReference type="Proteomes" id="UP000430222">
    <property type="component" value="Unassembled WGS sequence"/>
</dbReference>
<evidence type="ECO:0000313" key="4">
    <source>
        <dbReference type="Proteomes" id="UP000430222"/>
    </source>
</evidence>
<proteinExistence type="predicted"/>
<organism evidence="3 4">
    <name type="scientific">Selenomonas montiformis</name>
    <dbReference type="NCBI Taxonomy" id="2652285"/>
    <lineage>
        <taxon>Bacteria</taxon>
        <taxon>Bacillati</taxon>
        <taxon>Bacillota</taxon>
        <taxon>Negativicutes</taxon>
        <taxon>Selenomonadales</taxon>
        <taxon>Selenomonadaceae</taxon>
        <taxon>Selenomonas</taxon>
    </lineage>
</organism>
<dbReference type="Gene3D" id="2.60.120.260">
    <property type="entry name" value="Galactose-binding domain-like"/>
    <property type="match status" value="1"/>
</dbReference>
<dbReference type="SUPFAM" id="SSF49785">
    <property type="entry name" value="Galactose-binding domain-like"/>
    <property type="match status" value="1"/>
</dbReference>
<feature type="chain" id="PRO_5026019813" description="Carbohydrate binding module 27 domain-containing protein" evidence="1">
    <location>
        <begin position="26"/>
        <end position="217"/>
    </location>
</feature>
<evidence type="ECO:0000259" key="2">
    <source>
        <dbReference type="Pfam" id="PF09212"/>
    </source>
</evidence>
<keyword evidence="4" id="KW-1185">Reference proteome</keyword>
<comment type="caution">
    <text evidence="3">The sequence shown here is derived from an EMBL/GenBank/DDBJ whole genome shotgun (WGS) entry which is preliminary data.</text>
</comment>
<dbReference type="EMBL" id="VUNL01000013">
    <property type="protein sequence ID" value="MSV25611.1"/>
    <property type="molecule type" value="Genomic_DNA"/>
</dbReference>
<feature type="signal peptide" evidence="1">
    <location>
        <begin position="1"/>
        <end position="25"/>
    </location>
</feature>